<feature type="repeat" description="Solcar" evidence="9">
    <location>
        <begin position="121"/>
        <end position="206"/>
    </location>
</feature>
<accession>A0A9N9THY9</accession>
<keyword evidence="4" id="KW-0677">Repeat</keyword>
<dbReference type="OrthoDB" id="10253709at2759"/>
<evidence type="ECO:0000256" key="5">
    <source>
        <dbReference type="ARBA" id="ARBA00022787"/>
    </source>
</evidence>
<evidence type="ECO:0000256" key="3">
    <source>
        <dbReference type="ARBA" id="ARBA00022692"/>
    </source>
</evidence>
<dbReference type="InterPro" id="IPR023395">
    <property type="entry name" value="MCP_dom_sf"/>
</dbReference>
<evidence type="ECO:0000256" key="4">
    <source>
        <dbReference type="ARBA" id="ARBA00022737"/>
    </source>
</evidence>
<sequence>MSKHKENRWSNYALRVIINTVSHPFEYAKVLIQIGYEPIPPRPAKTLFGKPALKLPNIFEYVKYIKSVDGFAGCYAGLGPKVCGNLMSALASQRLLDYLEPPNEDDFEEEPTEEQRRKNFVKILKCDIMTHTAAILISQPFHVVTVRMMAQFIGRETKYNGIFSSVKEIYRENGTFGFFGGLVPRLLGDILSLLLASGLTYAINNFIIEEKDLKVYTSASMTFLATAVTYPFQVISNCMAVTNSGLRAGSPDFMPHYIDWIDCYRDLSAKRQLKRGSSLLVRYYAGPAIVIGGKPVAFPRQDGGLGGGGGGGGAAARRSAAA</sequence>
<dbReference type="PANTHER" id="PTHR10780:SF18">
    <property type="entry name" value="LD43650P"/>
    <property type="match status" value="1"/>
</dbReference>
<dbReference type="PROSITE" id="PS50920">
    <property type="entry name" value="SOLCAR"/>
    <property type="match status" value="1"/>
</dbReference>
<protein>
    <recommendedName>
        <fullName evidence="13">Mitochondrial carrier-like protein 2</fullName>
    </recommendedName>
</protein>
<evidence type="ECO:0000313" key="12">
    <source>
        <dbReference type="Proteomes" id="UP001153712"/>
    </source>
</evidence>
<organism evidence="11 12">
    <name type="scientific">Phyllotreta striolata</name>
    <name type="common">Striped flea beetle</name>
    <name type="synonym">Crioceris striolata</name>
    <dbReference type="NCBI Taxonomy" id="444603"/>
    <lineage>
        <taxon>Eukaryota</taxon>
        <taxon>Metazoa</taxon>
        <taxon>Ecdysozoa</taxon>
        <taxon>Arthropoda</taxon>
        <taxon>Hexapoda</taxon>
        <taxon>Insecta</taxon>
        <taxon>Pterygota</taxon>
        <taxon>Neoptera</taxon>
        <taxon>Endopterygota</taxon>
        <taxon>Coleoptera</taxon>
        <taxon>Polyphaga</taxon>
        <taxon>Cucujiformia</taxon>
        <taxon>Chrysomeloidea</taxon>
        <taxon>Chrysomelidae</taxon>
        <taxon>Galerucinae</taxon>
        <taxon>Alticini</taxon>
        <taxon>Phyllotreta</taxon>
    </lineage>
</organism>
<evidence type="ECO:0000256" key="9">
    <source>
        <dbReference type="PROSITE-ProRule" id="PRU00282"/>
    </source>
</evidence>
<evidence type="ECO:0008006" key="13">
    <source>
        <dbReference type="Google" id="ProtNLM"/>
    </source>
</evidence>
<evidence type="ECO:0000256" key="7">
    <source>
        <dbReference type="ARBA" id="ARBA00023128"/>
    </source>
</evidence>
<dbReference type="PANTHER" id="PTHR10780">
    <property type="entry name" value="MITOCHONDRIAL CARRIER HOMOLOG"/>
    <property type="match status" value="1"/>
</dbReference>
<evidence type="ECO:0000256" key="1">
    <source>
        <dbReference type="ARBA" id="ARBA00004374"/>
    </source>
</evidence>
<dbReference type="Gene3D" id="1.50.40.10">
    <property type="entry name" value="Mitochondrial carrier domain"/>
    <property type="match status" value="1"/>
</dbReference>
<dbReference type="EMBL" id="OU900104">
    <property type="protein sequence ID" value="CAG9855555.1"/>
    <property type="molecule type" value="Genomic_DNA"/>
</dbReference>
<keyword evidence="6" id="KW-1133">Transmembrane helix</keyword>
<keyword evidence="3 9" id="KW-0812">Transmembrane</keyword>
<keyword evidence="10" id="KW-0813">Transport</keyword>
<dbReference type="AlphaFoldDB" id="A0A9N9THY9"/>
<proteinExistence type="inferred from homology"/>
<evidence type="ECO:0000256" key="6">
    <source>
        <dbReference type="ARBA" id="ARBA00022989"/>
    </source>
</evidence>
<dbReference type="SUPFAM" id="SSF103506">
    <property type="entry name" value="Mitochondrial carrier"/>
    <property type="match status" value="1"/>
</dbReference>
<keyword evidence="8 9" id="KW-0472">Membrane</keyword>
<dbReference type="InterPro" id="IPR018108">
    <property type="entry name" value="MCP_transmembrane"/>
</dbReference>
<dbReference type="GO" id="GO:0005741">
    <property type="term" value="C:mitochondrial outer membrane"/>
    <property type="evidence" value="ECO:0007669"/>
    <property type="project" value="UniProtKB-SubCell"/>
</dbReference>
<keyword evidence="5" id="KW-1000">Mitochondrion outer membrane</keyword>
<evidence type="ECO:0000256" key="8">
    <source>
        <dbReference type="ARBA" id="ARBA00023136"/>
    </source>
</evidence>
<keyword evidence="12" id="KW-1185">Reference proteome</keyword>
<evidence type="ECO:0000256" key="10">
    <source>
        <dbReference type="RuleBase" id="RU000488"/>
    </source>
</evidence>
<evidence type="ECO:0000256" key="2">
    <source>
        <dbReference type="ARBA" id="ARBA00006375"/>
    </source>
</evidence>
<gene>
    <name evidence="11" type="ORF">PHYEVI_LOCUS2003</name>
</gene>
<dbReference type="Pfam" id="PF00153">
    <property type="entry name" value="Mito_carr"/>
    <property type="match status" value="1"/>
</dbReference>
<comment type="similarity">
    <text evidence="2 10">Belongs to the mitochondrial carrier (TC 2.A.29) family.</text>
</comment>
<keyword evidence="7" id="KW-0496">Mitochondrion</keyword>
<reference evidence="11" key="1">
    <citation type="submission" date="2022-01" db="EMBL/GenBank/DDBJ databases">
        <authorList>
            <person name="King R."/>
        </authorList>
    </citation>
    <scope>NUCLEOTIDE SEQUENCE</scope>
</reference>
<dbReference type="Proteomes" id="UP001153712">
    <property type="component" value="Chromosome 11"/>
</dbReference>
<evidence type="ECO:0000313" key="11">
    <source>
        <dbReference type="EMBL" id="CAG9855555.1"/>
    </source>
</evidence>
<comment type="subcellular location">
    <subcellularLocation>
        <location evidence="1">Mitochondrion outer membrane</location>
        <topology evidence="1">Multi-pass membrane protein</topology>
    </subcellularLocation>
</comment>
<name>A0A9N9THY9_PHYSR</name>